<evidence type="ECO:0000313" key="2">
    <source>
        <dbReference type="Proteomes" id="UP000239549"/>
    </source>
</evidence>
<keyword evidence="2" id="KW-1185">Reference proteome</keyword>
<dbReference type="AlphaFoldDB" id="A0A2L2XEZ0"/>
<gene>
    <name evidence="1" type="ORF">DCCM_3703</name>
</gene>
<dbReference type="InterPro" id="IPR013783">
    <property type="entry name" value="Ig-like_fold"/>
</dbReference>
<comment type="caution">
    <text evidence="1">The sequence shown here is derived from an EMBL/GenBank/DDBJ whole genome shotgun (WGS) entry which is preliminary data.</text>
</comment>
<dbReference type="EMBL" id="BFAV01000142">
    <property type="protein sequence ID" value="GBF34584.1"/>
    <property type="molecule type" value="Genomic_DNA"/>
</dbReference>
<organism evidence="1 2">
    <name type="scientific">Desulfocucumis palustris</name>
    <dbReference type="NCBI Taxonomy" id="1898651"/>
    <lineage>
        <taxon>Bacteria</taxon>
        <taxon>Bacillati</taxon>
        <taxon>Bacillota</taxon>
        <taxon>Clostridia</taxon>
        <taxon>Eubacteriales</taxon>
        <taxon>Desulfocucumaceae</taxon>
        <taxon>Desulfocucumis</taxon>
    </lineage>
</organism>
<proteinExistence type="predicted"/>
<evidence type="ECO:0000313" key="1">
    <source>
        <dbReference type="EMBL" id="GBF34584.1"/>
    </source>
</evidence>
<protein>
    <submittedName>
        <fullName evidence="1">Uncharacterized protein</fullName>
    </submittedName>
</protein>
<dbReference type="Proteomes" id="UP000239549">
    <property type="component" value="Unassembled WGS sequence"/>
</dbReference>
<accession>A0A2L2XEZ0</accession>
<reference evidence="2" key="1">
    <citation type="submission" date="2018-02" db="EMBL/GenBank/DDBJ databases">
        <title>Genome sequence of Desulfocucumis palustris strain NAW-5.</title>
        <authorList>
            <person name="Watanabe M."/>
            <person name="Kojima H."/>
            <person name="Fukui M."/>
        </authorList>
    </citation>
    <scope>NUCLEOTIDE SEQUENCE [LARGE SCALE GENOMIC DNA]</scope>
    <source>
        <strain evidence="2">NAW-5</strain>
    </source>
</reference>
<name>A0A2L2XEZ0_9FIRM</name>
<sequence length="321" mass="35150">MAPDVKFAGYTSNQTVQIQFRDGSGSGNISTGFIADTRSIPSITGTSLTSMISGGLTGGRFLHTEPGFSWLIWVDTHYDSGNRQYAYQIPFTTRTGTSVMDTGMVISSGQLYFYPKAATPVSPSVWWNSRAWQYGWRIKVWDAWGLESPWVNGQDFEIIALERLRVSKIGNPPNGQPVPVLNNPATHVMIDYGTNPLPKIKANGMVVILVDSIGPVNTLPLGANFYYHSSSTGEKTTATVHNLTTLFPWGSATNRISCEIWSRPEVLIAGDATVIRTLLEGITDVGNGAHLRVEQPYDIDIAEVAGTSYTDWNVVLKGRKN</sequence>
<dbReference type="Gene3D" id="2.60.40.10">
    <property type="entry name" value="Immunoglobulins"/>
    <property type="match status" value="1"/>
</dbReference>